<feature type="repeat" description="ANK" evidence="3">
    <location>
        <begin position="554"/>
        <end position="586"/>
    </location>
</feature>
<evidence type="ECO:0000256" key="1">
    <source>
        <dbReference type="ARBA" id="ARBA00022737"/>
    </source>
</evidence>
<dbReference type="SUPFAM" id="SSF48403">
    <property type="entry name" value="Ankyrin repeat"/>
    <property type="match status" value="1"/>
</dbReference>
<dbReference type="Proteomes" id="UP001497623">
    <property type="component" value="Unassembled WGS sequence"/>
</dbReference>
<dbReference type="GO" id="GO:0004842">
    <property type="term" value="F:ubiquitin-protein transferase activity"/>
    <property type="evidence" value="ECO:0007669"/>
    <property type="project" value="TreeGrafter"/>
</dbReference>
<feature type="repeat" description="ANK" evidence="3">
    <location>
        <begin position="621"/>
        <end position="653"/>
    </location>
</feature>
<feature type="compositionally biased region" description="Basic residues" evidence="4">
    <location>
        <begin position="308"/>
        <end position="320"/>
    </location>
</feature>
<organism evidence="5 6">
    <name type="scientific">Meganyctiphanes norvegica</name>
    <name type="common">Northern krill</name>
    <name type="synonym">Thysanopoda norvegica</name>
    <dbReference type="NCBI Taxonomy" id="48144"/>
    <lineage>
        <taxon>Eukaryota</taxon>
        <taxon>Metazoa</taxon>
        <taxon>Ecdysozoa</taxon>
        <taxon>Arthropoda</taxon>
        <taxon>Crustacea</taxon>
        <taxon>Multicrustacea</taxon>
        <taxon>Malacostraca</taxon>
        <taxon>Eumalacostraca</taxon>
        <taxon>Eucarida</taxon>
        <taxon>Euphausiacea</taxon>
        <taxon>Euphausiidae</taxon>
        <taxon>Meganyctiphanes</taxon>
    </lineage>
</organism>
<feature type="repeat" description="ANK" evidence="3">
    <location>
        <begin position="689"/>
        <end position="721"/>
    </location>
</feature>
<keyword evidence="2 3" id="KW-0040">ANK repeat</keyword>
<feature type="repeat" description="ANK" evidence="3">
    <location>
        <begin position="654"/>
        <end position="688"/>
    </location>
</feature>
<dbReference type="GO" id="GO:0031436">
    <property type="term" value="C:BRCA1-BARD1 complex"/>
    <property type="evidence" value="ECO:0007669"/>
    <property type="project" value="TreeGrafter"/>
</dbReference>
<evidence type="ECO:0000313" key="6">
    <source>
        <dbReference type="Proteomes" id="UP001497623"/>
    </source>
</evidence>
<sequence length="817" mass="90060">MQATIFPPDSSLRCIRRIRSDDNGPWLYPSLYSANVVPKMVCTTFEDFELKFGLDLLSVASIKLKAGSLTGLQSRNKVLKCIQVTVVNVEVSNDVLIHLLRWCLEEGTKAVEAGYTAIVDLDGVCTVQMQKTEDCSHNLGISGVFIRIKFHILRAYAGQTTASIAANYIATTTFAADDVVDGNDAVIRQYPGTDIVFIQCASDIDREEISHYKNNNIKGTHREFLIDFKAFLNNLVIKYETLSNRASQNVIAPGQPKFVGPQVSWSPSSSTNIMPVRPRLLTESLGIRPRNRRQTQSVRIKKWLSGKRNRKGPMRLKSRRISSSTRTRRKWSDNDIISSESDTCEDDIEESMTLESRLRDLSNDASPHVLLERHNSSLRIMLTNKGKPVLILNLLEAGRLTEAMNLARENQCRLHMDVCLLWACLHGVADMVEYMLNIGANVNAKNIEGFSTLHLAASASYGSSDVLEKLISAGAQINGPGEWDNLEEVTPLMLAAQNSNITALKVLIKAGATLDAGLHTHGETALHYAVQSASPDCVQLILDNGGSLMSTKLYSETPLHIAVSEGLSDITGILLRAGADVRALRGTTKMSSLHIAAQEGYYHIAHLLLKAKANPNHENSRGQTPLHLAAKAQCFDTVQVLLNFNADPNAQDCDMKTPLHSGIFKGSRSFDCLKKLLESGADPNIADSAGYTPLHLAALNNSTYCVMMFMRHGGDITMQTRGKVSALALILRNTPTVITNIQESLDNSISHTDHDHHDKDVKIIGIPKFRVLFFENLVRAIIAPLGDLKVFSLMEINNAKKGEKKYVVGTFSNISFE</sequence>
<dbReference type="Pfam" id="PF12796">
    <property type="entry name" value="Ank_2"/>
    <property type="match status" value="3"/>
</dbReference>
<protein>
    <submittedName>
        <fullName evidence="5">Uncharacterized protein</fullName>
    </submittedName>
</protein>
<dbReference type="PANTHER" id="PTHR24171">
    <property type="entry name" value="ANKYRIN REPEAT DOMAIN-CONTAINING PROTEIN 39-RELATED"/>
    <property type="match status" value="1"/>
</dbReference>
<reference evidence="5 6" key="1">
    <citation type="submission" date="2024-05" db="EMBL/GenBank/DDBJ databases">
        <authorList>
            <person name="Wallberg A."/>
        </authorList>
    </citation>
    <scope>NUCLEOTIDE SEQUENCE [LARGE SCALE GENOMIC DNA]</scope>
</reference>
<feature type="region of interest" description="Disordered" evidence="4">
    <location>
        <begin position="308"/>
        <end position="327"/>
    </location>
</feature>
<evidence type="ECO:0000256" key="2">
    <source>
        <dbReference type="ARBA" id="ARBA00023043"/>
    </source>
</evidence>
<feature type="repeat" description="ANK" evidence="3">
    <location>
        <begin position="521"/>
        <end position="553"/>
    </location>
</feature>
<dbReference type="Pfam" id="PF00023">
    <property type="entry name" value="Ank"/>
    <property type="match status" value="2"/>
</dbReference>
<dbReference type="InterPro" id="IPR002110">
    <property type="entry name" value="Ankyrin_rpt"/>
</dbReference>
<keyword evidence="1" id="KW-0677">Repeat</keyword>
<dbReference type="Gene3D" id="1.25.40.20">
    <property type="entry name" value="Ankyrin repeat-containing domain"/>
    <property type="match status" value="3"/>
</dbReference>
<feature type="repeat" description="ANK" evidence="3">
    <location>
        <begin position="448"/>
        <end position="482"/>
    </location>
</feature>
<accession>A0AAV2SEP5</accession>
<proteinExistence type="predicted"/>
<gene>
    <name evidence="5" type="ORF">MNOR_LOCUS36666</name>
</gene>
<dbReference type="PROSITE" id="PS50088">
    <property type="entry name" value="ANK_REPEAT"/>
    <property type="match status" value="8"/>
</dbReference>
<name>A0AAV2SEP5_MEGNR</name>
<feature type="repeat" description="ANK" evidence="3">
    <location>
        <begin position="487"/>
        <end position="519"/>
    </location>
</feature>
<dbReference type="GO" id="GO:0085020">
    <property type="term" value="P:protein K6-linked ubiquitination"/>
    <property type="evidence" value="ECO:0007669"/>
    <property type="project" value="TreeGrafter"/>
</dbReference>
<feature type="repeat" description="ANK" evidence="3">
    <location>
        <begin position="588"/>
        <end position="620"/>
    </location>
</feature>
<dbReference type="InterPro" id="IPR036770">
    <property type="entry name" value="Ankyrin_rpt-contain_sf"/>
</dbReference>
<dbReference type="PROSITE" id="PS50297">
    <property type="entry name" value="ANK_REP_REGION"/>
    <property type="match status" value="8"/>
</dbReference>
<dbReference type="SMART" id="SM00248">
    <property type="entry name" value="ANK"/>
    <property type="match status" value="9"/>
</dbReference>
<evidence type="ECO:0000313" key="5">
    <source>
        <dbReference type="EMBL" id="CAL4191847.1"/>
    </source>
</evidence>
<evidence type="ECO:0000256" key="3">
    <source>
        <dbReference type="PROSITE-ProRule" id="PRU00023"/>
    </source>
</evidence>
<dbReference type="GO" id="GO:0070531">
    <property type="term" value="C:BRCA1-A complex"/>
    <property type="evidence" value="ECO:0007669"/>
    <property type="project" value="TreeGrafter"/>
</dbReference>
<comment type="caution">
    <text evidence="5">The sequence shown here is derived from an EMBL/GenBank/DDBJ whole genome shotgun (WGS) entry which is preliminary data.</text>
</comment>
<feature type="non-terminal residue" evidence="5">
    <location>
        <position position="817"/>
    </location>
</feature>
<dbReference type="PANTHER" id="PTHR24171:SF8">
    <property type="entry name" value="BRCA1-ASSOCIATED RING DOMAIN PROTEIN 1"/>
    <property type="match status" value="1"/>
</dbReference>
<dbReference type="EMBL" id="CAXKWB010068306">
    <property type="protein sequence ID" value="CAL4191847.1"/>
    <property type="molecule type" value="Genomic_DNA"/>
</dbReference>
<evidence type="ECO:0000256" key="4">
    <source>
        <dbReference type="SAM" id="MobiDB-lite"/>
    </source>
</evidence>
<dbReference type="AlphaFoldDB" id="A0AAV2SEP5"/>
<keyword evidence="6" id="KW-1185">Reference proteome</keyword>